<reference evidence="2 3" key="1">
    <citation type="submission" date="2019-12" db="EMBL/GenBank/DDBJ databases">
        <authorList>
            <person name="Li J."/>
        </authorList>
    </citation>
    <scope>NUCLEOTIDE SEQUENCE [LARGE SCALE GENOMIC DNA]</scope>
    <source>
        <strain evidence="2 3">HL2-2</strain>
    </source>
</reference>
<evidence type="ECO:0000256" key="1">
    <source>
        <dbReference type="SAM" id="Phobius"/>
    </source>
</evidence>
<organism evidence="2 3">
    <name type="scientific">Winogradskyella endarachnes</name>
    <dbReference type="NCBI Taxonomy" id="2681965"/>
    <lineage>
        <taxon>Bacteria</taxon>
        <taxon>Pseudomonadati</taxon>
        <taxon>Bacteroidota</taxon>
        <taxon>Flavobacteriia</taxon>
        <taxon>Flavobacteriales</taxon>
        <taxon>Flavobacteriaceae</taxon>
        <taxon>Winogradskyella</taxon>
    </lineage>
</organism>
<evidence type="ECO:0000313" key="3">
    <source>
        <dbReference type="Proteomes" id="UP000478208"/>
    </source>
</evidence>
<keyword evidence="1" id="KW-1133">Transmembrane helix</keyword>
<name>A0A6L6UGJ9_9FLAO</name>
<feature type="transmembrane region" description="Helical" evidence="1">
    <location>
        <begin position="37"/>
        <end position="61"/>
    </location>
</feature>
<dbReference type="RefSeq" id="WP_157364950.1">
    <property type="nucleotide sequence ID" value="NZ_WOWS01000011.1"/>
</dbReference>
<keyword evidence="1" id="KW-0472">Membrane</keyword>
<protein>
    <submittedName>
        <fullName evidence="2">Uncharacterized protein</fullName>
    </submittedName>
</protein>
<sequence>MDLKPGKMILYFGLFCFAISLLLIYVLFFVLKEYENGGLLSVLAMLIGFSSIGLYLTLHYFKYRIIIGDKSMTIKNEIGQEKEIYWNDIEKVDYNKSFNMIVIWSNQKKKWISPIYGHFIDFIEPEKYTEKLKQIIN</sequence>
<proteinExistence type="predicted"/>
<comment type="caution">
    <text evidence="2">The sequence shown here is derived from an EMBL/GenBank/DDBJ whole genome shotgun (WGS) entry which is preliminary data.</text>
</comment>
<keyword evidence="1" id="KW-0812">Transmembrane</keyword>
<accession>A0A6L6UGJ9</accession>
<dbReference type="EMBL" id="WOWS01000011">
    <property type="protein sequence ID" value="MUU79894.1"/>
    <property type="molecule type" value="Genomic_DNA"/>
</dbReference>
<feature type="transmembrane region" description="Helical" evidence="1">
    <location>
        <begin position="9"/>
        <end position="31"/>
    </location>
</feature>
<gene>
    <name evidence="2" type="ORF">GN138_15705</name>
</gene>
<keyword evidence="3" id="KW-1185">Reference proteome</keyword>
<evidence type="ECO:0000313" key="2">
    <source>
        <dbReference type="EMBL" id="MUU79894.1"/>
    </source>
</evidence>
<dbReference type="AlphaFoldDB" id="A0A6L6UGJ9"/>
<dbReference type="Proteomes" id="UP000478208">
    <property type="component" value="Unassembled WGS sequence"/>
</dbReference>